<dbReference type="EMBL" id="JPMI01000142">
    <property type="protein sequence ID" value="KFA91461.1"/>
    <property type="molecule type" value="Genomic_DNA"/>
</dbReference>
<comment type="caution">
    <text evidence="3">The sequence shown here is derived from an EMBL/GenBank/DDBJ whole genome shotgun (WGS) entry which is preliminary data.</text>
</comment>
<organism evidence="3 4">
    <name type="scientific">Archangium violaceum Cb vi76</name>
    <dbReference type="NCBI Taxonomy" id="1406225"/>
    <lineage>
        <taxon>Bacteria</taxon>
        <taxon>Pseudomonadati</taxon>
        <taxon>Myxococcota</taxon>
        <taxon>Myxococcia</taxon>
        <taxon>Myxococcales</taxon>
        <taxon>Cystobacterineae</taxon>
        <taxon>Archangiaceae</taxon>
        <taxon>Archangium</taxon>
    </lineage>
</organism>
<dbReference type="RefSeq" id="WP_043398565.1">
    <property type="nucleotide sequence ID" value="NZ_JPMI01000142.1"/>
</dbReference>
<dbReference type="SUPFAM" id="SSF51101">
    <property type="entry name" value="Mannose-binding lectins"/>
    <property type="match status" value="1"/>
</dbReference>
<keyword evidence="2" id="KW-0812">Transmembrane</keyword>
<protein>
    <submittedName>
        <fullName evidence="3">Uncharacterized protein</fullName>
    </submittedName>
</protein>
<evidence type="ECO:0000256" key="1">
    <source>
        <dbReference type="SAM" id="Coils"/>
    </source>
</evidence>
<evidence type="ECO:0000256" key="2">
    <source>
        <dbReference type="SAM" id="Phobius"/>
    </source>
</evidence>
<name>A0A084SSM6_9BACT</name>
<keyword evidence="2" id="KW-1133">Transmembrane helix</keyword>
<dbReference type="Proteomes" id="UP000028547">
    <property type="component" value="Unassembled WGS sequence"/>
</dbReference>
<accession>A0A084SSM6</accession>
<dbReference type="Gene3D" id="2.100.10.30">
    <property type="entry name" value="Jacalin-like lectin domain"/>
    <property type="match status" value="1"/>
</dbReference>
<feature type="transmembrane region" description="Helical" evidence="2">
    <location>
        <begin position="850"/>
        <end position="869"/>
    </location>
</feature>
<keyword evidence="2" id="KW-0472">Membrane</keyword>
<evidence type="ECO:0000313" key="4">
    <source>
        <dbReference type="Proteomes" id="UP000028547"/>
    </source>
</evidence>
<gene>
    <name evidence="3" type="ORF">Q664_21865</name>
</gene>
<evidence type="ECO:0000313" key="3">
    <source>
        <dbReference type="EMBL" id="KFA91461.1"/>
    </source>
</evidence>
<proteinExistence type="predicted"/>
<dbReference type="InterPro" id="IPR036404">
    <property type="entry name" value="Jacalin-like_lectin_dom_sf"/>
</dbReference>
<dbReference type="AlphaFoldDB" id="A0A084SSM6"/>
<reference evidence="3 4" key="1">
    <citation type="submission" date="2014-07" db="EMBL/GenBank/DDBJ databases">
        <title>Draft Genome Sequence of Gephyronic Acid Producer, Cystobacter violaceus Strain Cb vi76.</title>
        <authorList>
            <person name="Stevens D.C."/>
            <person name="Young J."/>
            <person name="Carmichael R."/>
            <person name="Tan J."/>
            <person name="Taylor R.E."/>
        </authorList>
    </citation>
    <scope>NUCLEOTIDE SEQUENCE [LARGE SCALE GENOMIC DNA]</scope>
    <source>
        <strain evidence="3 4">Cb vi76</strain>
    </source>
</reference>
<feature type="transmembrane region" description="Helical" evidence="2">
    <location>
        <begin position="807"/>
        <end position="830"/>
    </location>
</feature>
<feature type="coiled-coil region" evidence="1">
    <location>
        <begin position="699"/>
        <end position="726"/>
    </location>
</feature>
<sequence>MTTTSTESVPEQASASLEKQDFIPAMVGTTRLFDDLVDAKGKEIVGIRKLTFHAESVLNGLQVDYQLADGGTYQAPLRGKAKGRKSVVQLAPEEALVQLKGWGGPGGIARLTLTLTSNTGQERVVGPFGTGEQSQPGKFPPGFPVPKMPIPTLMPHGKTLGGTSDQGFSYFGMKAAAFHGQLGKKGLLVGLGVHAAPLVTSDDDVLTSSVLVEDFRPDAKAKHEIASFSNYRSIVTLPPGTEQLDLWAEEELQVTIGTREYTLDPVRKTTVKPNAINKVVIDIDAKDVACPALKLKTATMTGPWQWISLHPDSAAHEKIAGWSADTLHANKAKLGIDAKYSKEECAHVQSAVTNLAKASAPAGNERRLDPAKMDHSDWVLDLGGPKVDYKALSPQEASQLNATAKTTTKAQSALNIGKWLKKKTGSVTKVVVSTAKNTVNDIGKTAGNVVKDTEQFGKDLGKAAEHAGKEFLDNAEQVGKDFEKLGKTGARMVKNMGENLARGDFDEFGKDFVRDGSQLAMDVAVTGFDIFVTVHTLQGEALMFVLDHTGKFGKVIGGILRAVGTAIVRLVEFLRDPQNWKAIIKTQKALIETVEKSLDSVAKVDKAKLKKLLGARLDQLEKEGTRAFDAAIKKLGGDPDPSKLSQQVAKGTSSAISTVASTVSDALSKPLEALDWLLSKLLDAIPGLSGVEKLISSMLDELKDVLKAMSKALKVEEEQLASLVGQAISDLVALAKDPVHAPELIACMFLNFLKGLLAAGFDLAKGLVDVVIDAMSVLLKFFARLLTGRIDIPGISDLYKFITGQPLTLLGLLALLVAVPTTLIHVMVFGDAPDFQARLASGSQEKAEKGMAIAAYSCAIVESFLVGYLDYRQVLKPARSQELARTESLKTGDNPDDAVGVLDFVKNADTFPIEVASLALTILNWGCSAPLQWNDKNLEEDATWCWGAVPIVIDIYSMCSSGSRLVRAMETHGPLKDMLLTAVDASLVIKKIADDPDSTVGTVPDILSVVGGTGQAAMLYSATKAKGAGTGLAKAMVGWDVLMGLLSGSTGIALVATGKA</sequence>
<keyword evidence="1" id="KW-0175">Coiled coil</keyword>